<gene>
    <name evidence="2" type="ORF">CSSPJE1EN2_LOCUS1629</name>
</gene>
<sequence>MNRRAILHQNSPSVKLRNIGGLAAGDVNKEVGRKKIGNMRILTHGEQVAESRNFAVNDDSVLSMSREEQTPSQTPSSAVYRG</sequence>
<feature type="region of interest" description="Disordered" evidence="1">
    <location>
        <begin position="62"/>
        <end position="82"/>
    </location>
</feature>
<accession>A0ABP1A7X4</accession>
<organism evidence="2 3">
    <name type="scientific">Sphagnum jensenii</name>
    <dbReference type="NCBI Taxonomy" id="128206"/>
    <lineage>
        <taxon>Eukaryota</taxon>
        <taxon>Viridiplantae</taxon>
        <taxon>Streptophyta</taxon>
        <taxon>Embryophyta</taxon>
        <taxon>Bryophyta</taxon>
        <taxon>Sphagnophytina</taxon>
        <taxon>Sphagnopsida</taxon>
        <taxon>Sphagnales</taxon>
        <taxon>Sphagnaceae</taxon>
        <taxon>Sphagnum</taxon>
    </lineage>
</organism>
<feature type="compositionally biased region" description="Polar residues" evidence="1">
    <location>
        <begin position="70"/>
        <end position="82"/>
    </location>
</feature>
<dbReference type="Proteomes" id="UP001497522">
    <property type="component" value="Chromosome 1"/>
</dbReference>
<keyword evidence="3" id="KW-1185">Reference proteome</keyword>
<evidence type="ECO:0000256" key="1">
    <source>
        <dbReference type="SAM" id="MobiDB-lite"/>
    </source>
</evidence>
<evidence type="ECO:0000313" key="3">
    <source>
        <dbReference type="Proteomes" id="UP001497522"/>
    </source>
</evidence>
<evidence type="ECO:0000313" key="2">
    <source>
        <dbReference type="EMBL" id="CAK9858634.1"/>
    </source>
</evidence>
<name>A0ABP1A7X4_9BRYO</name>
<dbReference type="EMBL" id="OZ023702">
    <property type="protein sequence ID" value="CAK9858634.1"/>
    <property type="molecule type" value="Genomic_DNA"/>
</dbReference>
<protein>
    <submittedName>
        <fullName evidence="2">Uncharacterized protein</fullName>
    </submittedName>
</protein>
<proteinExistence type="predicted"/>
<reference evidence="2 3" key="1">
    <citation type="submission" date="2024-03" db="EMBL/GenBank/DDBJ databases">
        <authorList>
            <consortium name="ELIXIR-Norway"/>
            <consortium name="Elixir Norway"/>
        </authorList>
    </citation>
    <scope>NUCLEOTIDE SEQUENCE [LARGE SCALE GENOMIC DNA]</scope>
</reference>